<gene>
    <name evidence="3" type="ORF">FH972_022396</name>
</gene>
<evidence type="ECO:0000256" key="2">
    <source>
        <dbReference type="SAM" id="Phobius"/>
    </source>
</evidence>
<protein>
    <submittedName>
        <fullName evidence="3">Uncharacterized protein</fullName>
    </submittedName>
</protein>
<accession>A0A5N6KS53</accession>
<name>A0A5N6KS53_9ROSI</name>
<feature type="transmembrane region" description="Helical" evidence="2">
    <location>
        <begin position="395"/>
        <end position="416"/>
    </location>
</feature>
<organism evidence="3 4">
    <name type="scientific">Carpinus fangiana</name>
    <dbReference type="NCBI Taxonomy" id="176857"/>
    <lineage>
        <taxon>Eukaryota</taxon>
        <taxon>Viridiplantae</taxon>
        <taxon>Streptophyta</taxon>
        <taxon>Embryophyta</taxon>
        <taxon>Tracheophyta</taxon>
        <taxon>Spermatophyta</taxon>
        <taxon>Magnoliopsida</taxon>
        <taxon>eudicotyledons</taxon>
        <taxon>Gunneridae</taxon>
        <taxon>Pentapetalae</taxon>
        <taxon>rosids</taxon>
        <taxon>fabids</taxon>
        <taxon>Fagales</taxon>
        <taxon>Betulaceae</taxon>
        <taxon>Carpinus</taxon>
    </lineage>
</organism>
<dbReference type="Proteomes" id="UP000327013">
    <property type="component" value="Unassembled WGS sequence"/>
</dbReference>
<feature type="transmembrane region" description="Helical" evidence="2">
    <location>
        <begin position="455"/>
        <end position="479"/>
    </location>
</feature>
<comment type="caution">
    <text evidence="3">The sequence shown here is derived from an EMBL/GenBank/DDBJ whole genome shotgun (WGS) entry which is preliminary data.</text>
</comment>
<keyword evidence="2" id="KW-0472">Membrane</keyword>
<evidence type="ECO:0000313" key="3">
    <source>
        <dbReference type="EMBL" id="KAB8342798.1"/>
    </source>
</evidence>
<feature type="transmembrane region" description="Helical" evidence="2">
    <location>
        <begin position="428"/>
        <end position="449"/>
    </location>
</feature>
<proteinExistence type="predicted"/>
<reference evidence="3 4" key="1">
    <citation type="submission" date="2019-06" db="EMBL/GenBank/DDBJ databases">
        <title>A chromosomal-level reference genome of Carpinus fangiana (Coryloideae, Betulaceae).</title>
        <authorList>
            <person name="Yang X."/>
            <person name="Wang Z."/>
            <person name="Zhang L."/>
            <person name="Hao G."/>
            <person name="Liu J."/>
            <person name="Yang Y."/>
        </authorList>
    </citation>
    <scope>NUCLEOTIDE SEQUENCE [LARGE SCALE GENOMIC DNA]</scope>
    <source>
        <strain evidence="3">Cfa_2016G</strain>
        <tissue evidence="3">Leaf</tissue>
    </source>
</reference>
<dbReference type="OrthoDB" id="3560543at2759"/>
<evidence type="ECO:0000256" key="1">
    <source>
        <dbReference type="SAM" id="MobiDB-lite"/>
    </source>
</evidence>
<keyword evidence="4" id="KW-1185">Reference proteome</keyword>
<keyword evidence="2" id="KW-1133">Transmembrane helix</keyword>
<evidence type="ECO:0000313" key="4">
    <source>
        <dbReference type="Proteomes" id="UP000327013"/>
    </source>
</evidence>
<keyword evidence="2" id="KW-0812">Transmembrane</keyword>
<feature type="compositionally biased region" description="Polar residues" evidence="1">
    <location>
        <begin position="1"/>
        <end position="12"/>
    </location>
</feature>
<feature type="region of interest" description="Disordered" evidence="1">
    <location>
        <begin position="1"/>
        <end position="42"/>
    </location>
</feature>
<sequence length="491" mass="55818">MSSSRELNSPTGEPSFVTRRTWSRYRPAADYRPSTPPNSPPMDRFVAAPIGTKNIHRTLSSSSKRKAIEDKLQISKQNSASSLSVTNESVGEQSHAIIDTQPATLDSNFAWDSRWMISVPSNEGMQRDVLVSVARTFLELESILINAFLDYEIPPGTHRICPVFEQDLRIQDQMRQRTRVTYEIGLNEYKERINKWLEDYEKIRLNICEIHQDYLSNRDSVSWFGMADLWFKERLDLLNSSLAVMEEDEETNLSYQLNQVILDVKERAQYLPQGLADLQFAGLFDSEVWIVTRKKMKYLDAIFDSFERSNETFDRELMTWSKIVKRLQSIQPALGRGTKVEAPESKLVLNSANAAIPSIMMWATFVATVVCSLPTFALGWQHSTHGHGTTQDSDFWFLVQSSIMQFLGTLTVAIPTHLDTNLFGTARWFTWIALCLTSMCSIVAPVLYLHLPTEWSQLVSIMGGSIQAFVTLQLALAVGERPKALEHEKTA</sequence>
<dbReference type="EMBL" id="VIBQ01000012">
    <property type="protein sequence ID" value="KAB8342798.1"/>
    <property type="molecule type" value="Genomic_DNA"/>
</dbReference>
<feature type="transmembrane region" description="Helical" evidence="2">
    <location>
        <begin position="359"/>
        <end position="380"/>
    </location>
</feature>
<dbReference type="AlphaFoldDB" id="A0A5N6KS53"/>